<keyword evidence="2" id="KW-0597">Phosphoprotein</keyword>
<feature type="signal peptide" evidence="11">
    <location>
        <begin position="1"/>
        <end position="25"/>
    </location>
</feature>
<feature type="compositionally biased region" description="Pro residues" evidence="9">
    <location>
        <begin position="25"/>
        <end position="36"/>
    </location>
</feature>
<dbReference type="GO" id="GO:0004672">
    <property type="term" value="F:protein kinase activity"/>
    <property type="evidence" value="ECO:0007669"/>
    <property type="project" value="InterPro"/>
</dbReference>
<feature type="compositionally biased region" description="Low complexity" evidence="9">
    <location>
        <begin position="64"/>
        <end position="83"/>
    </location>
</feature>
<evidence type="ECO:0000256" key="9">
    <source>
        <dbReference type="SAM" id="MobiDB-lite"/>
    </source>
</evidence>
<dbReference type="PANTHER" id="PTHR48007">
    <property type="entry name" value="LEUCINE-RICH REPEAT RECEPTOR-LIKE PROTEIN KINASE PXC1"/>
    <property type="match status" value="1"/>
</dbReference>
<keyword evidence="6 10" id="KW-1133">Transmembrane helix</keyword>
<dbReference type="GO" id="GO:0005524">
    <property type="term" value="F:ATP binding"/>
    <property type="evidence" value="ECO:0007669"/>
    <property type="project" value="InterPro"/>
</dbReference>
<evidence type="ECO:0000259" key="12">
    <source>
        <dbReference type="PROSITE" id="PS50011"/>
    </source>
</evidence>
<dbReference type="Pfam" id="PF07714">
    <property type="entry name" value="PK_Tyr_Ser-Thr"/>
    <property type="match status" value="1"/>
</dbReference>
<dbReference type="InterPro" id="IPR001245">
    <property type="entry name" value="Ser-Thr/Tyr_kinase_cat_dom"/>
</dbReference>
<organism evidence="13">
    <name type="scientific">Ananas comosus var. bracteatus</name>
    <name type="common">red pineapple</name>
    <dbReference type="NCBI Taxonomy" id="296719"/>
    <lineage>
        <taxon>Eukaryota</taxon>
        <taxon>Viridiplantae</taxon>
        <taxon>Streptophyta</taxon>
        <taxon>Embryophyta</taxon>
        <taxon>Tracheophyta</taxon>
        <taxon>Spermatophyta</taxon>
        <taxon>Magnoliopsida</taxon>
        <taxon>Liliopsida</taxon>
        <taxon>Poales</taxon>
        <taxon>Bromeliaceae</taxon>
        <taxon>Bromelioideae</taxon>
        <taxon>Ananas</taxon>
    </lineage>
</organism>
<evidence type="ECO:0000256" key="11">
    <source>
        <dbReference type="SAM" id="SignalP"/>
    </source>
</evidence>
<dbReference type="EMBL" id="LR862142">
    <property type="protein sequence ID" value="CAD1823185.1"/>
    <property type="molecule type" value="Genomic_DNA"/>
</dbReference>
<evidence type="ECO:0000256" key="3">
    <source>
        <dbReference type="ARBA" id="ARBA00022692"/>
    </source>
</evidence>
<dbReference type="Gene3D" id="3.80.10.10">
    <property type="entry name" value="Ribonuclease Inhibitor"/>
    <property type="match status" value="1"/>
</dbReference>
<dbReference type="PROSITE" id="PS50011">
    <property type="entry name" value="PROTEIN_KINASE_DOM"/>
    <property type="match status" value="1"/>
</dbReference>
<evidence type="ECO:0000256" key="1">
    <source>
        <dbReference type="ARBA" id="ARBA00004167"/>
    </source>
</evidence>
<dbReference type="Gene3D" id="1.10.510.10">
    <property type="entry name" value="Transferase(Phosphotransferase) domain 1"/>
    <property type="match status" value="1"/>
</dbReference>
<dbReference type="GO" id="GO:0016020">
    <property type="term" value="C:membrane"/>
    <property type="evidence" value="ECO:0007669"/>
    <property type="project" value="UniProtKB-SubCell"/>
</dbReference>
<feature type="region of interest" description="Disordered" evidence="9">
    <location>
        <begin position="96"/>
        <end position="171"/>
    </location>
</feature>
<feature type="region of interest" description="Disordered" evidence="9">
    <location>
        <begin position="21"/>
        <end position="83"/>
    </location>
</feature>
<feature type="transmembrane region" description="Helical" evidence="10">
    <location>
        <begin position="534"/>
        <end position="554"/>
    </location>
</feature>
<evidence type="ECO:0000256" key="6">
    <source>
        <dbReference type="ARBA" id="ARBA00022989"/>
    </source>
</evidence>
<dbReference type="InterPro" id="IPR032675">
    <property type="entry name" value="LRR_dom_sf"/>
</dbReference>
<feature type="transmembrane region" description="Helical" evidence="10">
    <location>
        <begin position="255"/>
        <end position="280"/>
    </location>
</feature>
<dbReference type="InterPro" id="IPR011009">
    <property type="entry name" value="Kinase-like_dom_sf"/>
</dbReference>
<evidence type="ECO:0000256" key="2">
    <source>
        <dbReference type="ARBA" id="ARBA00022553"/>
    </source>
</evidence>
<evidence type="ECO:0000313" key="13">
    <source>
        <dbReference type="EMBL" id="CAD1823185.1"/>
    </source>
</evidence>
<dbReference type="AlphaFoldDB" id="A0A6V7NXA4"/>
<evidence type="ECO:0000256" key="10">
    <source>
        <dbReference type="SAM" id="Phobius"/>
    </source>
</evidence>
<name>A0A6V7NXA4_ANACO</name>
<dbReference type="InterPro" id="IPR046959">
    <property type="entry name" value="PRK1-6/SRF4-like"/>
</dbReference>
<keyword evidence="3 10" id="KW-0812">Transmembrane</keyword>
<feature type="domain" description="Protein kinase" evidence="12">
    <location>
        <begin position="352"/>
        <end position="639"/>
    </location>
</feature>
<keyword evidence="8" id="KW-0675">Receptor</keyword>
<accession>A0A6V7NXA4</accession>
<dbReference type="SUPFAM" id="SSF56112">
    <property type="entry name" value="Protein kinase-like (PK-like)"/>
    <property type="match status" value="1"/>
</dbReference>
<feature type="chain" id="PRO_5027855686" description="Protein kinase domain-containing protein" evidence="11">
    <location>
        <begin position="26"/>
        <end position="650"/>
    </location>
</feature>
<dbReference type="InterPro" id="IPR000719">
    <property type="entry name" value="Prot_kinase_dom"/>
</dbReference>
<proteinExistence type="predicted"/>
<dbReference type="FunFam" id="1.10.510.10:FF:000480">
    <property type="entry name" value="Pollen receptor-like kinase 1"/>
    <property type="match status" value="1"/>
</dbReference>
<gene>
    <name evidence="13" type="ORF">CB5_LOCUS6396</name>
</gene>
<keyword evidence="7 10" id="KW-0472">Membrane</keyword>
<sequence>MADGESPWPLHLLSLVLSLLSSLRGPPPPPPPPRPPRSSSSSPPSPPPTPLSTTGSPAPPPATALPHGGPASPAAPTAPSRSCASTARACLAVCPPWRRWRPPGPPRRQPLQQRLPGPPPGGRAEARRALGARPVVQPVLGRGAGGRVRRHADAGARRPLPQRAGRQAAGVAGGAAAAGGAGSGVQPVRGELPDLRQAGLTAANVAYNNLEGPIPTGLSRFKASMFEGNKNLCGPPLSIPCSTYSPPSPSKNISLILLFAIIVISLGVLLVIIGLIMVILARRRQKNKHTEQIFQYTGAIANNESSDADDEAELGAISHQHGGHKRSHKEEKGKLVFVRERKQRFEIEDLLRASAEILGSGNFGSSYKANLFDGPAVVVKRFREMKGLGREEFQEYMRRLGRLSHPNLVPLVAYMAKKDEKLLVTEHVPNGSLAHMLHGNRGPNLQPLDWPTRLKVIKGVAKGLLYLHEELPALTVPHGHLKSSNVLLNESYEPVLSDYGLVPVMSHSHASQVMVAYKSPEFAKYGKLSKKSDVWSFGILILEILTGNFPTIYLKKGNSGPDPAMWIGSIVREECTDKVFDAEMLNRNEDGRVEMMKLLSIGLSCCEEDVHKRLELKEAIKRIEEVRERDIDDEYSSFVRWNSSKSRTEE</sequence>
<keyword evidence="5" id="KW-0677">Repeat</keyword>
<evidence type="ECO:0000256" key="4">
    <source>
        <dbReference type="ARBA" id="ARBA00022729"/>
    </source>
</evidence>
<evidence type="ECO:0000256" key="5">
    <source>
        <dbReference type="ARBA" id="ARBA00022737"/>
    </source>
</evidence>
<protein>
    <recommendedName>
        <fullName evidence="12">Protein kinase domain-containing protein</fullName>
    </recommendedName>
</protein>
<evidence type="ECO:0000256" key="7">
    <source>
        <dbReference type="ARBA" id="ARBA00023136"/>
    </source>
</evidence>
<reference evidence="13" key="1">
    <citation type="submission" date="2020-07" db="EMBL/GenBank/DDBJ databases">
        <authorList>
            <person name="Lin J."/>
        </authorList>
    </citation>
    <scope>NUCLEOTIDE SEQUENCE</scope>
</reference>
<dbReference type="PANTHER" id="PTHR48007:SF64">
    <property type="entry name" value="POLLEN RECEPTOR-LIKE KINASE 1"/>
    <property type="match status" value="1"/>
</dbReference>
<dbReference type="Gene3D" id="3.30.200.20">
    <property type="entry name" value="Phosphorylase Kinase, domain 1"/>
    <property type="match status" value="1"/>
</dbReference>
<keyword evidence="4 11" id="KW-0732">Signal</keyword>
<comment type="subcellular location">
    <subcellularLocation>
        <location evidence="1">Membrane</location>
        <topology evidence="1">Single-pass membrane protein</topology>
    </subcellularLocation>
</comment>
<evidence type="ECO:0000256" key="8">
    <source>
        <dbReference type="ARBA" id="ARBA00023170"/>
    </source>
</evidence>